<evidence type="ECO:0000256" key="5">
    <source>
        <dbReference type="ARBA" id="ARBA00023014"/>
    </source>
</evidence>
<dbReference type="Pfam" id="PF01257">
    <property type="entry name" value="2Fe-2S_thioredx"/>
    <property type="match status" value="1"/>
</dbReference>
<keyword evidence="9" id="KW-1185">Reference proteome</keyword>
<dbReference type="InterPro" id="IPR041921">
    <property type="entry name" value="NuoE_N"/>
</dbReference>
<evidence type="ECO:0000256" key="1">
    <source>
        <dbReference type="ARBA" id="ARBA00010643"/>
    </source>
</evidence>
<reference evidence="8" key="1">
    <citation type="submission" date="2021-03" db="EMBL/GenBank/DDBJ databases">
        <title>Proteiniclasticum marinus sp. nov., isolated from tidal flat sediment.</title>
        <authorList>
            <person name="Namirimu T."/>
            <person name="Yang J.-A."/>
            <person name="Yang S.-H."/>
            <person name="Kim Y.-J."/>
            <person name="Kwon K.K."/>
        </authorList>
    </citation>
    <scope>NUCLEOTIDE SEQUENCE</scope>
    <source>
        <strain evidence="8">SCR006</strain>
    </source>
</reference>
<keyword evidence="4 7" id="KW-0408">Iron</keyword>
<dbReference type="InterPro" id="IPR036249">
    <property type="entry name" value="Thioredoxin-like_sf"/>
</dbReference>
<feature type="binding site" evidence="7">
    <location>
        <position position="125"/>
    </location>
    <ligand>
        <name>[2Fe-2S] cluster</name>
        <dbReference type="ChEBI" id="CHEBI:190135"/>
    </ligand>
</feature>
<dbReference type="Gene3D" id="3.40.30.10">
    <property type="entry name" value="Glutaredoxin"/>
    <property type="match status" value="1"/>
</dbReference>
<gene>
    <name evidence="8" type="ORF">J3A84_00965</name>
</gene>
<comment type="cofactor">
    <cofactor evidence="6">
        <name>[2Fe-2S] cluster</name>
        <dbReference type="ChEBI" id="CHEBI:190135"/>
    </cofactor>
</comment>
<evidence type="ECO:0000256" key="2">
    <source>
        <dbReference type="ARBA" id="ARBA00022714"/>
    </source>
</evidence>
<keyword evidence="2 7" id="KW-0001">2Fe-2S</keyword>
<dbReference type="GO" id="GO:0046872">
    <property type="term" value="F:metal ion binding"/>
    <property type="evidence" value="ECO:0007669"/>
    <property type="project" value="UniProtKB-KW"/>
</dbReference>
<dbReference type="AlphaFoldDB" id="A0A939KJE5"/>
<feature type="binding site" evidence="7">
    <location>
        <position position="129"/>
    </location>
    <ligand>
        <name>[2Fe-2S] cluster</name>
        <dbReference type="ChEBI" id="CHEBI:190135"/>
    </ligand>
</feature>
<sequence length="160" mass="17765">MESVTLPEDKLSLLDTYIRSLDDQEGMLIHILHRAQHLFGYLPPDLQLYIARSIGIPASKVYGVVSFYSYFTQVKRGEHTISVCMGTACFVKGAEQVKEALKKELKIGMDETTIDELFTLKEIRCIGACGLAPAVMVDDKVYGHMNEGNIKAVTSSYKGV</sequence>
<evidence type="ECO:0000256" key="6">
    <source>
        <dbReference type="ARBA" id="ARBA00034078"/>
    </source>
</evidence>
<dbReference type="PANTHER" id="PTHR43342">
    <property type="entry name" value="NADH-QUINONE OXIDOREDUCTASE, E SUBUNIT"/>
    <property type="match status" value="1"/>
</dbReference>
<evidence type="ECO:0000256" key="7">
    <source>
        <dbReference type="PIRSR" id="PIRSR000216-1"/>
    </source>
</evidence>
<keyword evidence="5 7" id="KW-0411">Iron-sulfur</keyword>
<accession>A0A939KJE5</accession>
<dbReference type="PIRSF" id="PIRSF000216">
    <property type="entry name" value="NADH_DH_24kDa"/>
    <property type="match status" value="1"/>
</dbReference>
<comment type="similarity">
    <text evidence="1">Belongs to the complex I 24 kDa subunit family.</text>
</comment>
<proteinExistence type="inferred from homology"/>
<evidence type="ECO:0000256" key="3">
    <source>
        <dbReference type="ARBA" id="ARBA00022723"/>
    </source>
</evidence>
<dbReference type="InterPro" id="IPR002023">
    <property type="entry name" value="NuoE-like"/>
</dbReference>
<dbReference type="SUPFAM" id="SSF52833">
    <property type="entry name" value="Thioredoxin-like"/>
    <property type="match status" value="1"/>
</dbReference>
<evidence type="ECO:0000256" key="4">
    <source>
        <dbReference type="ARBA" id="ARBA00023004"/>
    </source>
</evidence>
<dbReference type="GO" id="GO:0051537">
    <property type="term" value="F:2 iron, 2 sulfur cluster binding"/>
    <property type="evidence" value="ECO:0007669"/>
    <property type="project" value="UniProtKB-KW"/>
</dbReference>
<feature type="binding site" evidence="7">
    <location>
        <position position="89"/>
    </location>
    <ligand>
        <name>[2Fe-2S] cluster</name>
        <dbReference type="ChEBI" id="CHEBI:190135"/>
    </ligand>
</feature>
<feature type="binding site" evidence="7">
    <location>
        <position position="84"/>
    </location>
    <ligand>
        <name>[2Fe-2S] cluster</name>
        <dbReference type="ChEBI" id="CHEBI:190135"/>
    </ligand>
</feature>
<dbReference type="Gene3D" id="1.10.10.1590">
    <property type="entry name" value="NADH-quinone oxidoreductase subunit E"/>
    <property type="match status" value="1"/>
</dbReference>
<protein>
    <submittedName>
        <fullName evidence="8">NAD(P)H-dependent oxidoreductase subunit E</fullName>
    </submittedName>
</protein>
<evidence type="ECO:0000313" key="9">
    <source>
        <dbReference type="Proteomes" id="UP000664218"/>
    </source>
</evidence>
<dbReference type="InterPro" id="IPR042128">
    <property type="entry name" value="NuoE_dom"/>
</dbReference>
<keyword evidence="3 7" id="KW-0479">Metal-binding</keyword>
<evidence type="ECO:0000313" key="8">
    <source>
        <dbReference type="EMBL" id="MBO1263610.1"/>
    </source>
</evidence>
<name>A0A939KJE5_9CLOT</name>
<dbReference type="CDD" id="cd03064">
    <property type="entry name" value="TRX_Fd_NuoE"/>
    <property type="match status" value="1"/>
</dbReference>
<dbReference type="PANTHER" id="PTHR43342:SF2">
    <property type="entry name" value="POTENTIAL NAD-REDUCING HYDROGENASE SUBUNIT"/>
    <property type="match status" value="1"/>
</dbReference>
<dbReference type="Proteomes" id="UP000664218">
    <property type="component" value="Unassembled WGS sequence"/>
</dbReference>
<comment type="cofactor">
    <cofactor evidence="7">
        <name>[2Fe-2S] cluster</name>
        <dbReference type="ChEBI" id="CHEBI:190135"/>
    </cofactor>
    <text evidence="7">Binds 1 [2Fe-2S] cluster.</text>
</comment>
<dbReference type="EMBL" id="JAFNJU010000001">
    <property type="protein sequence ID" value="MBO1263610.1"/>
    <property type="molecule type" value="Genomic_DNA"/>
</dbReference>
<dbReference type="GO" id="GO:0016491">
    <property type="term" value="F:oxidoreductase activity"/>
    <property type="evidence" value="ECO:0007669"/>
    <property type="project" value="InterPro"/>
</dbReference>
<organism evidence="8 9">
    <name type="scientific">Proteiniclasticum aestuarii</name>
    <dbReference type="NCBI Taxonomy" id="2817862"/>
    <lineage>
        <taxon>Bacteria</taxon>
        <taxon>Bacillati</taxon>
        <taxon>Bacillota</taxon>
        <taxon>Clostridia</taxon>
        <taxon>Eubacteriales</taxon>
        <taxon>Clostridiaceae</taxon>
        <taxon>Proteiniclasticum</taxon>
    </lineage>
</organism>
<dbReference type="InterPro" id="IPR028431">
    <property type="entry name" value="NADP_DH_HndA-like"/>
</dbReference>
<comment type="caution">
    <text evidence="8">The sequence shown here is derived from an EMBL/GenBank/DDBJ whole genome shotgun (WGS) entry which is preliminary data.</text>
</comment>